<name>A0A4D6M4M2_VIGUN</name>
<dbReference type="Proteomes" id="UP000501690">
    <property type="component" value="Linkage Group LG6"/>
</dbReference>
<dbReference type="EMBL" id="CP039350">
    <property type="protein sequence ID" value="QCD96212.1"/>
    <property type="molecule type" value="Genomic_DNA"/>
</dbReference>
<accession>A0A4D6M4M2</accession>
<organism evidence="2 3">
    <name type="scientific">Vigna unguiculata</name>
    <name type="common">Cowpea</name>
    <dbReference type="NCBI Taxonomy" id="3917"/>
    <lineage>
        <taxon>Eukaryota</taxon>
        <taxon>Viridiplantae</taxon>
        <taxon>Streptophyta</taxon>
        <taxon>Embryophyta</taxon>
        <taxon>Tracheophyta</taxon>
        <taxon>Spermatophyta</taxon>
        <taxon>Magnoliopsida</taxon>
        <taxon>eudicotyledons</taxon>
        <taxon>Gunneridae</taxon>
        <taxon>Pentapetalae</taxon>
        <taxon>rosids</taxon>
        <taxon>fabids</taxon>
        <taxon>Fabales</taxon>
        <taxon>Fabaceae</taxon>
        <taxon>Papilionoideae</taxon>
        <taxon>50 kb inversion clade</taxon>
        <taxon>NPAAA clade</taxon>
        <taxon>indigoferoid/millettioid clade</taxon>
        <taxon>Phaseoleae</taxon>
        <taxon>Vigna</taxon>
    </lineage>
</organism>
<reference evidence="2 3" key="1">
    <citation type="submission" date="2019-04" db="EMBL/GenBank/DDBJ databases">
        <title>An improved genome assembly and genetic linkage map for asparagus bean, Vigna unguiculata ssp. sesquipedialis.</title>
        <authorList>
            <person name="Xia Q."/>
            <person name="Zhang R."/>
            <person name="Dong Y."/>
        </authorList>
    </citation>
    <scope>NUCLEOTIDE SEQUENCE [LARGE SCALE GENOMIC DNA]</scope>
    <source>
        <tissue evidence="2">Leaf</tissue>
    </source>
</reference>
<evidence type="ECO:0000256" key="1">
    <source>
        <dbReference type="SAM" id="MobiDB-lite"/>
    </source>
</evidence>
<feature type="region of interest" description="Disordered" evidence="1">
    <location>
        <begin position="81"/>
        <end position="147"/>
    </location>
</feature>
<evidence type="ECO:0000313" key="2">
    <source>
        <dbReference type="EMBL" id="QCD96212.1"/>
    </source>
</evidence>
<keyword evidence="3" id="KW-1185">Reference proteome</keyword>
<sequence>MCDSYTLHSFASRGYHPITHQPPPTRLLCTSPPLEPPIVELATIRRHLKLAPLPLHDKTLSRDYHHVFSPPARLPKVMEAQQLRGQRQRGSKTPRPSSGGGDEDLRPPSSGGDEVLRSLSNGKIKENSRRVKEKARNRENREEMLSTSLKTKAFSPKLKPLPPFLLKRRRLSLKCWLQHISPKREAFFGMKNAVSLKRDLGSLSETSWVYILSASESEVSLEFWEKNASYCRAATGSITQIIILLLFL</sequence>
<protein>
    <submittedName>
        <fullName evidence="2">Uncharacterized protein</fullName>
    </submittedName>
</protein>
<proteinExistence type="predicted"/>
<feature type="compositionally biased region" description="Basic and acidic residues" evidence="1">
    <location>
        <begin position="123"/>
        <end position="144"/>
    </location>
</feature>
<gene>
    <name evidence="2" type="ORF">DEO72_LG6g914</name>
</gene>
<dbReference type="AlphaFoldDB" id="A0A4D6M4M2"/>
<evidence type="ECO:0000313" key="3">
    <source>
        <dbReference type="Proteomes" id="UP000501690"/>
    </source>
</evidence>